<dbReference type="SUPFAM" id="SSF53850">
    <property type="entry name" value="Periplasmic binding protein-like II"/>
    <property type="match status" value="1"/>
</dbReference>
<evidence type="ECO:0000313" key="3">
    <source>
        <dbReference type="EMBL" id="MBC4016904.1"/>
    </source>
</evidence>
<reference evidence="3" key="1">
    <citation type="submission" date="2020-08" db="EMBL/GenBank/DDBJ databases">
        <authorList>
            <person name="Hu Y."/>
            <person name="Nguyen S.V."/>
            <person name="Li F."/>
            <person name="Fanning S."/>
        </authorList>
    </citation>
    <scope>NUCLEOTIDE SEQUENCE</scope>
    <source>
        <strain evidence="3">SYSU D8009</strain>
    </source>
</reference>
<name>A0A9X0QZI1_9PROT</name>
<comment type="caution">
    <text evidence="3">The sequence shown here is derived from an EMBL/GenBank/DDBJ whole genome shotgun (WGS) entry which is preliminary data.</text>
</comment>
<dbReference type="InterPro" id="IPR005064">
    <property type="entry name" value="BUG"/>
</dbReference>
<feature type="chain" id="PRO_5040904389" evidence="2">
    <location>
        <begin position="24"/>
        <end position="331"/>
    </location>
</feature>
<gene>
    <name evidence="3" type="ORF">H7965_16405</name>
</gene>
<dbReference type="PANTHER" id="PTHR42928:SF5">
    <property type="entry name" value="BLR1237 PROTEIN"/>
    <property type="match status" value="1"/>
</dbReference>
<dbReference type="InterPro" id="IPR042100">
    <property type="entry name" value="Bug_dom1"/>
</dbReference>
<proteinExistence type="inferred from homology"/>
<dbReference type="PANTHER" id="PTHR42928">
    <property type="entry name" value="TRICARBOXYLATE-BINDING PROTEIN"/>
    <property type="match status" value="1"/>
</dbReference>
<dbReference type="PIRSF" id="PIRSF017082">
    <property type="entry name" value="YflP"/>
    <property type="match status" value="1"/>
</dbReference>
<keyword evidence="2" id="KW-0732">Signal</keyword>
<dbReference type="Gene3D" id="3.40.190.150">
    <property type="entry name" value="Bordetella uptake gene, domain 1"/>
    <property type="match status" value="1"/>
</dbReference>
<dbReference type="EMBL" id="JACOMF010000020">
    <property type="protein sequence ID" value="MBC4016904.1"/>
    <property type="molecule type" value="Genomic_DNA"/>
</dbReference>
<protein>
    <submittedName>
        <fullName evidence="3">Tripartite tricarboxylate transporter substrate binding protein</fullName>
    </submittedName>
</protein>
<comment type="similarity">
    <text evidence="1">Belongs to the UPF0065 (bug) family.</text>
</comment>
<evidence type="ECO:0000256" key="1">
    <source>
        <dbReference type="ARBA" id="ARBA00006987"/>
    </source>
</evidence>
<dbReference type="CDD" id="cd13578">
    <property type="entry name" value="PBP2_Bug27"/>
    <property type="match status" value="1"/>
</dbReference>
<keyword evidence="4" id="KW-1185">Reference proteome</keyword>
<evidence type="ECO:0000313" key="4">
    <source>
        <dbReference type="Proteomes" id="UP000600101"/>
    </source>
</evidence>
<dbReference type="Proteomes" id="UP000600101">
    <property type="component" value="Unassembled WGS sequence"/>
</dbReference>
<accession>A0A9X0QZI1</accession>
<evidence type="ECO:0000256" key="2">
    <source>
        <dbReference type="SAM" id="SignalP"/>
    </source>
</evidence>
<feature type="signal peptide" evidence="2">
    <location>
        <begin position="1"/>
        <end position="23"/>
    </location>
</feature>
<dbReference type="Pfam" id="PF03401">
    <property type="entry name" value="TctC"/>
    <property type="match status" value="1"/>
</dbReference>
<dbReference type="AlphaFoldDB" id="A0A9X0QZI1"/>
<sequence length="331" mass="34798">MKISDLAAPAVSRRAIMALGALAATGAAAQTAGYPNRPIRIIVPYTPGGTTDIATRLVGEPLSKVLGQPVVVENRPGANSIVGAAAAATSPADGYTIVMVLPAHAANATLQAGKMPFDAITSFTPLSLVVTAPLVLAGSKHVPAQTLRDYIEYARKNPGRLNYGSSGIGATAHLAMEQLKMQTGIKMEHIPYRGTQPALQDLMAGNIGLMFDTYSTLKPQFEGGNIRPLGIATAERPAFAPDLPTVIEGGIENFVASSWCMLLAPAGTPQEIVDRLATEVGKIVREPAMAKRLQDLGFVVEGRPPAQTGEFLRAEVERWGSVIRAANVTIE</sequence>
<dbReference type="RefSeq" id="WP_186771673.1">
    <property type="nucleotide sequence ID" value="NZ_JACOMF010000020.1"/>
</dbReference>
<dbReference type="Gene3D" id="3.40.190.10">
    <property type="entry name" value="Periplasmic binding protein-like II"/>
    <property type="match status" value="1"/>
</dbReference>
<organism evidence="3 4">
    <name type="scientific">Siccirubricoccus deserti</name>
    <dbReference type="NCBI Taxonomy" id="2013562"/>
    <lineage>
        <taxon>Bacteria</taxon>
        <taxon>Pseudomonadati</taxon>
        <taxon>Pseudomonadota</taxon>
        <taxon>Alphaproteobacteria</taxon>
        <taxon>Acetobacterales</taxon>
        <taxon>Roseomonadaceae</taxon>
        <taxon>Siccirubricoccus</taxon>
    </lineage>
</organism>